<keyword evidence="8" id="KW-1185">Reference proteome</keyword>
<dbReference type="SMART" id="SM00409">
    <property type="entry name" value="IG"/>
    <property type="match status" value="2"/>
</dbReference>
<dbReference type="EMBL" id="JBJQND010000002">
    <property type="protein sequence ID" value="KAL3886557.1"/>
    <property type="molecule type" value="Genomic_DNA"/>
</dbReference>
<organism evidence="7 8">
    <name type="scientific">Sinanodonta woodiana</name>
    <name type="common">Chinese pond mussel</name>
    <name type="synonym">Anodonta woodiana</name>
    <dbReference type="NCBI Taxonomy" id="1069815"/>
    <lineage>
        <taxon>Eukaryota</taxon>
        <taxon>Metazoa</taxon>
        <taxon>Spiralia</taxon>
        <taxon>Lophotrochozoa</taxon>
        <taxon>Mollusca</taxon>
        <taxon>Bivalvia</taxon>
        <taxon>Autobranchia</taxon>
        <taxon>Heteroconchia</taxon>
        <taxon>Palaeoheterodonta</taxon>
        <taxon>Unionida</taxon>
        <taxon>Unionoidea</taxon>
        <taxon>Unionidae</taxon>
        <taxon>Unioninae</taxon>
        <taxon>Sinanodonta</taxon>
    </lineage>
</organism>
<dbReference type="InterPro" id="IPR003598">
    <property type="entry name" value="Ig_sub2"/>
</dbReference>
<dbReference type="InterPro" id="IPR003599">
    <property type="entry name" value="Ig_sub"/>
</dbReference>
<dbReference type="Gene3D" id="2.60.40.10">
    <property type="entry name" value="Immunoglobulins"/>
    <property type="match status" value="2"/>
</dbReference>
<reference evidence="7 8" key="1">
    <citation type="submission" date="2024-11" db="EMBL/GenBank/DDBJ databases">
        <title>Chromosome-level genome assembly of the freshwater bivalve Anodonta woodiana.</title>
        <authorList>
            <person name="Chen X."/>
        </authorList>
    </citation>
    <scope>NUCLEOTIDE SEQUENCE [LARGE SCALE GENOMIC DNA]</scope>
    <source>
        <strain evidence="7">MN2024</strain>
        <tissue evidence="7">Gills</tissue>
    </source>
</reference>
<dbReference type="SMART" id="SM00408">
    <property type="entry name" value="IGc2"/>
    <property type="match status" value="1"/>
</dbReference>
<keyword evidence="3" id="KW-1015">Disulfide bond</keyword>
<dbReference type="InterPro" id="IPR051275">
    <property type="entry name" value="Cell_adhesion_signaling"/>
</dbReference>
<dbReference type="Proteomes" id="UP001634394">
    <property type="component" value="Unassembled WGS sequence"/>
</dbReference>
<feature type="non-terminal residue" evidence="7">
    <location>
        <position position="1"/>
    </location>
</feature>
<feature type="non-terminal residue" evidence="7">
    <location>
        <position position="205"/>
    </location>
</feature>
<proteinExistence type="predicted"/>
<feature type="domain" description="Ig-like" evidence="6">
    <location>
        <begin position="2"/>
        <end position="115"/>
    </location>
</feature>
<dbReference type="GO" id="GO:0016020">
    <property type="term" value="C:membrane"/>
    <property type="evidence" value="ECO:0007669"/>
    <property type="project" value="UniProtKB-SubCell"/>
</dbReference>
<dbReference type="PANTHER" id="PTHR11640">
    <property type="entry name" value="NEPHRIN"/>
    <property type="match status" value="1"/>
</dbReference>
<dbReference type="PANTHER" id="PTHR11640:SF164">
    <property type="entry name" value="MAM DOMAIN-CONTAINING GLYCOSYLPHOSPHATIDYLINOSITOL ANCHOR PROTEIN 1"/>
    <property type="match status" value="1"/>
</dbReference>
<dbReference type="PROSITE" id="PS50835">
    <property type="entry name" value="IG_LIKE"/>
    <property type="match status" value="2"/>
</dbReference>
<comment type="caution">
    <text evidence="7">The sequence shown here is derived from an EMBL/GenBank/DDBJ whole genome shotgun (WGS) entry which is preliminary data.</text>
</comment>
<evidence type="ECO:0000313" key="7">
    <source>
        <dbReference type="EMBL" id="KAL3886557.1"/>
    </source>
</evidence>
<keyword evidence="2" id="KW-0472">Membrane</keyword>
<protein>
    <recommendedName>
        <fullName evidence="6">Ig-like domain-containing protein</fullName>
    </recommendedName>
</protein>
<evidence type="ECO:0000259" key="6">
    <source>
        <dbReference type="PROSITE" id="PS50835"/>
    </source>
</evidence>
<dbReference type="InterPro" id="IPR013162">
    <property type="entry name" value="CD80_C2-set"/>
</dbReference>
<evidence type="ECO:0000313" key="8">
    <source>
        <dbReference type="Proteomes" id="UP001634394"/>
    </source>
</evidence>
<sequence>TPTFGDQALICTPSNNLAENQNVTFTCIGNVGREPQGTFSWYKYVQGQASGIPITNGIQPVSLTTVAGSCTYARTENMSLTLTKEDNQMVIRCTVQQVTMTEAGDGNIHTDRIIVHYKPIINIVRRDPDFPIYSEGLAQLILTCNADSNPPSNYRWTLPNGTVQTGYQLRLTNLTTNHTGRYTCVAYTGWAGHNYTASRSIDITV</sequence>
<dbReference type="Pfam" id="PF08205">
    <property type="entry name" value="C2-set_2"/>
    <property type="match status" value="1"/>
</dbReference>
<evidence type="ECO:0000256" key="5">
    <source>
        <dbReference type="ARBA" id="ARBA00023319"/>
    </source>
</evidence>
<name>A0ABD3XKD9_SINWO</name>
<comment type="subcellular location">
    <subcellularLocation>
        <location evidence="1">Membrane</location>
        <topology evidence="1">Single-pass type I membrane protein</topology>
    </subcellularLocation>
</comment>
<keyword evidence="5" id="KW-0393">Immunoglobulin domain</keyword>
<dbReference type="Pfam" id="PF13895">
    <property type="entry name" value="Ig_2"/>
    <property type="match status" value="1"/>
</dbReference>
<evidence type="ECO:0000256" key="4">
    <source>
        <dbReference type="ARBA" id="ARBA00023180"/>
    </source>
</evidence>
<dbReference type="InterPro" id="IPR036179">
    <property type="entry name" value="Ig-like_dom_sf"/>
</dbReference>
<evidence type="ECO:0000256" key="1">
    <source>
        <dbReference type="ARBA" id="ARBA00004479"/>
    </source>
</evidence>
<feature type="domain" description="Ig-like" evidence="6">
    <location>
        <begin position="119"/>
        <end position="202"/>
    </location>
</feature>
<gene>
    <name evidence="7" type="ORF">ACJMK2_026542</name>
</gene>
<evidence type="ECO:0000256" key="2">
    <source>
        <dbReference type="ARBA" id="ARBA00023136"/>
    </source>
</evidence>
<dbReference type="SUPFAM" id="SSF48726">
    <property type="entry name" value="Immunoglobulin"/>
    <property type="match status" value="1"/>
</dbReference>
<evidence type="ECO:0000256" key="3">
    <source>
        <dbReference type="ARBA" id="ARBA00023157"/>
    </source>
</evidence>
<dbReference type="InterPro" id="IPR013783">
    <property type="entry name" value="Ig-like_fold"/>
</dbReference>
<accession>A0ABD3XKD9</accession>
<dbReference type="InterPro" id="IPR007110">
    <property type="entry name" value="Ig-like_dom"/>
</dbReference>
<keyword evidence="4" id="KW-0325">Glycoprotein</keyword>
<dbReference type="AlphaFoldDB" id="A0ABD3XKD9"/>